<accession>A0A1X7VWQ6</accession>
<sequence>ILPCWQIGAQEAAHEFLLTLVFCSFECHKKLNQLLFIVVDQTLDAVFPWRCLFPKSRYT</sequence>
<proteinExistence type="predicted"/>
<evidence type="ECO:0000313" key="1">
    <source>
        <dbReference type="EnsemblMetazoa" id="Aqu2.1.44311_001"/>
    </source>
</evidence>
<name>A0A1X7VWQ6_AMPQE</name>
<dbReference type="InParanoid" id="A0A1X7VWQ6"/>
<reference evidence="1" key="1">
    <citation type="submission" date="2017-05" db="UniProtKB">
        <authorList>
            <consortium name="EnsemblMetazoa"/>
        </authorList>
    </citation>
    <scope>IDENTIFICATION</scope>
</reference>
<dbReference type="EnsemblMetazoa" id="Aqu2.1.44311_001">
    <property type="protein sequence ID" value="Aqu2.1.44311_001"/>
    <property type="gene ID" value="Aqu2.1.44311"/>
</dbReference>
<protein>
    <submittedName>
        <fullName evidence="1">Uncharacterized protein</fullName>
    </submittedName>
</protein>
<dbReference type="AlphaFoldDB" id="A0A1X7VWQ6"/>
<organism evidence="1">
    <name type="scientific">Amphimedon queenslandica</name>
    <name type="common">Sponge</name>
    <dbReference type="NCBI Taxonomy" id="400682"/>
    <lineage>
        <taxon>Eukaryota</taxon>
        <taxon>Metazoa</taxon>
        <taxon>Porifera</taxon>
        <taxon>Demospongiae</taxon>
        <taxon>Heteroscleromorpha</taxon>
        <taxon>Haplosclerida</taxon>
        <taxon>Niphatidae</taxon>
        <taxon>Amphimedon</taxon>
    </lineage>
</organism>